<organism evidence="2 3">
    <name type="scientific">Hypnocyclicus thermotrophus</name>
    <dbReference type="NCBI Taxonomy" id="1627895"/>
    <lineage>
        <taxon>Bacteria</taxon>
        <taxon>Fusobacteriati</taxon>
        <taxon>Fusobacteriota</taxon>
        <taxon>Fusobacteriia</taxon>
        <taxon>Fusobacteriales</taxon>
        <taxon>Fusobacteriaceae</taxon>
        <taxon>Hypnocyclicus</taxon>
    </lineage>
</organism>
<sequence>MLKKLFFIYLLLITSIFANIEKDELNFFNENQISKINKKIKNIEKERKVNIKIFILKEEPENQLIKDKKSVIILLFKKENGNIGINLKFTNDINIIDYKSEIDNLLEDLSPLIINKEYEDFIYELLANISDILIFVEKENNDAIGTIEKNKENQKIILKNILNLILILFLMIVLGFVIYTLYLFYIKSRDKTKCKDCNINMHIVDKIENKSGIIKIYECPKCKKIKQIIEKK</sequence>
<accession>A0AA46DXA1</accession>
<dbReference type="EMBL" id="SOBG01000009">
    <property type="protein sequence ID" value="TDT67931.1"/>
    <property type="molecule type" value="Genomic_DNA"/>
</dbReference>
<name>A0AA46DXA1_9FUSO</name>
<gene>
    <name evidence="2" type="ORF">EV215_1937</name>
</gene>
<keyword evidence="1" id="KW-1133">Transmembrane helix</keyword>
<dbReference type="AlphaFoldDB" id="A0AA46DXA1"/>
<evidence type="ECO:0000313" key="3">
    <source>
        <dbReference type="Proteomes" id="UP000294678"/>
    </source>
</evidence>
<keyword evidence="1" id="KW-0812">Transmembrane</keyword>
<feature type="transmembrane region" description="Helical" evidence="1">
    <location>
        <begin position="161"/>
        <end position="185"/>
    </location>
</feature>
<proteinExistence type="predicted"/>
<dbReference type="RefSeq" id="WP_134113795.1">
    <property type="nucleotide sequence ID" value="NZ_SOBG01000009.1"/>
</dbReference>
<protein>
    <recommendedName>
        <fullName evidence="4">TPM domain-containing protein</fullName>
    </recommendedName>
</protein>
<keyword evidence="1" id="KW-0472">Membrane</keyword>
<evidence type="ECO:0000256" key="1">
    <source>
        <dbReference type="SAM" id="Phobius"/>
    </source>
</evidence>
<dbReference type="Proteomes" id="UP000294678">
    <property type="component" value="Unassembled WGS sequence"/>
</dbReference>
<comment type="caution">
    <text evidence="2">The sequence shown here is derived from an EMBL/GenBank/DDBJ whole genome shotgun (WGS) entry which is preliminary data.</text>
</comment>
<evidence type="ECO:0008006" key="4">
    <source>
        <dbReference type="Google" id="ProtNLM"/>
    </source>
</evidence>
<reference evidence="2 3" key="1">
    <citation type="submission" date="2019-03" db="EMBL/GenBank/DDBJ databases">
        <title>Genomic Encyclopedia of Type Strains, Phase IV (KMG-IV): sequencing the most valuable type-strain genomes for metagenomic binning, comparative biology and taxonomic classification.</title>
        <authorList>
            <person name="Goeker M."/>
        </authorList>
    </citation>
    <scope>NUCLEOTIDE SEQUENCE [LARGE SCALE GENOMIC DNA]</scope>
    <source>
        <strain evidence="2 3">DSM 100055</strain>
    </source>
</reference>
<keyword evidence="3" id="KW-1185">Reference proteome</keyword>
<evidence type="ECO:0000313" key="2">
    <source>
        <dbReference type="EMBL" id="TDT67931.1"/>
    </source>
</evidence>